<keyword evidence="2" id="KW-1133">Transmembrane helix</keyword>
<dbReference type="GO" id="GO:0016020">
    <property type="term" value="C:membrane"/>
    <property type="evidence" value="ECO:0007669"/>
    <property type="project" value="InterPro"/>
</dbReference>
<dbReference type="OrthoDB" id="190375at2759"/>
<name>A0A9N9FCG0_9GLOM</name>
<dbReference type="Proteomes" id="UP000789572">
    <property type="component" value="Unassembled WGS sequence"/>
</dbReference>
<gene>
    <name evidence="4" type="ORF">POCULU_LOCUS3743</name>
</gene>
<reference evidence="4" key="1">
    <citation type="submission" date="2021-06" db="EMBL/GenBank/DDBJ databases">
        <authorList>
            <person name="Kallberg Y."/>
            <person name="Tangrot J."/>
            <person name="Rosling A."/>
        </authorList>
    </citation>
    <scope>NUCLEOTIDE SEQUENCE</scope>
    <source>
        <strain evidence="4">IA702</strain>
    </source>
</reference>
<keyword evidence="5" id="KW-1185">Reference proteome</keyword>
<comment type="caution">
    <text evidence="4">The sequence shown here is derived from an EMBL/GenBank/DDBJ whole genome shotgun (WGS) entry which is preliminary data.</text>
</comment>
<dbReference type="EMBL" id="CAJVPJ010000436">
    <property type="protein sequence ID" value="CAG8524390.1"/>
    <property type="molecule type" value="Genomic_DNA"/>
</dbReference>
<protein>
    <submittedName>
        <fullName evidence="4">5968_t:CDS:1</fullName>
    </submittedName>
</protein>
<dbReference type="Gene3D" id="1.20.5.110">
    <property type="match status" value="1"/>
</dbReference>
<organism evidence="4 5">
    <name type="scientific">Paraglomus occultum</name>
    <dbReference type="NCBI Taxonomy" id="144539"/>
    <lineage>
        <taxon>Eukaryota</taxon>
        <taxon>Fungi</taxon>
        <taxon>Fungi incertae sedis</taxon>
        <taxon>Mucoromycota</taxon>
        <taxon>Glomeromycotina</taxon>
        <taxon>Glomeromycetes</taxon>
        <taxon>Paraglomerales</taxon>
        <taxon>Paraglomeraceae</taxon>
        <taxon>Paraglomus</taxon>
    </lineage>
</organism>
<evidence type="ECO:0000256" key="1">
    <source>
        <dbReference type="PROSITE-ProRule" id="PRU00290"/>
    </source>
</evidence>
<dbReference type="PRINTS" id="PR00219">
    <property type="entry name" value="SYNAPTOBREVN"/>
</dbReference>
<sequence>MSQVNKSGNAKILAVQQQIDSTKGQIQETIQALAAEGQKLKDLEEQTAMLHGSAGAFVSTSKKVKKRMWWKNTKMTIVLTIFIIAILTAIIIPAVLKAQGKI</sequence>
<dbReference type="InterPro" id="IPR016444">
    <property type="entry name" value="Synaptobrevin/VAMP"/>
</dbReference>
<feature type="transmembrane region" description="Helical" evidence="2">
    <location>
        <begin position="75"/>
        <end position="96"/>
    </location>
</feature>
<proteinExistence type="predicted"/>
<dbReference type="InterPro" id="IPR042855">
    <property type="entry name" value="V_SNARE_CC"/>
</dbReference>
<evidence type="ECO:0000313" key="5">
    <source>
        <dbReference type="Proteomes" id="UP000789572"/>
    </source>
</evidence>
<dbReference type="GO" id="GO:0016192">
    <property type="term" value="P:vesicle-mediated transport"/>
    <property type="evidence" value="ECO:0007669"/>
    <property type="project" value="InterPro"/>
</dbReference>
<dbReference type="SUPFAM" id="SSF58038">
    <property type="entry name" value="SNARE fusion complex"/>
    <property type="match status" value="1"/>
</dbReference>
<evidence type="ECO:0000313" key="4">
    <source>
        <dbReference type="EMBL" id="CAG8524390.1"/>
    </source>
</evidence>
<dbReference type="PANTHER" id="PTHR45701">
    <property type="entry name" value="SYNAPTOBREVIN FAMILY MEMBER"/>
    <property type="match status" value="1"/>
</dbReference>
<evidence type="ECO:0000259" key="3">
    <source>
        <dbReference type="PROSITE" id="PS50892"/>
    </source>
</evidence>
<keyword evidence="2" id="KW-0472">Membrane</keyword>
<dbReference type="AlphaFoldDB" id="A0A9N9FCG0"/>
<keyword evidence="2" id="KW-0812">Transmembrane</keyword>
<dbReference type="PROSITE" id="PS50892">
    <property type="entry name" value="V_SNARE"/>
    <property type="match status" value="1"/>
</dbReference>
<dbReference type="InterPro" id="IPR001388">
    <property type="entry name" value="Synaptobrevin-like"/>
</dbReference>
<accession>A0A9N9FCG0</accession>
<evidence type="ECO:0000256" key="2">
    <source>
        <dbReference type="SAM" id="Phobius"/>
    </source>
</evidence>
<dbReference type="Pfam" id="PF00957">
    <property type="entry name" value="Synaptobrevin"/>
    <property type="match status" value="1"/>
</dbReference>
<feature type="domain" description="V-SNARE coiled-coil homology" evidence="3">
    <location>
        <begin position="11"/>
        <end position="71"/>
    </location>
</feature>
<keyword evidence="1" id="KW-0175">Coiled coil</keyword>